<protein>
    <recommendedName>
        <fullName evidence="4">DUF2130 domain-containing protein</fullName>
    </recommendedName>
</protein>
<dbReference type="STRING" id="1618566.UR35_C0001G0179"/>
<keyword evidence="1" id="KW-0175">Coiled coil</keyword>
<dbReference type="EMBL" id="LBOW01000001">
    <property type="protein sequence ID" value="KKP45582.1"/>
    <property type="molecule type" value="Genomic_DNA"/>
</dbReference>
<reference evidence="2 3" key="1">
    <citation type="journal article" date="2015" name="Nature">
        <title>rRNA introns, odd ribosomes, and small enigmatic genomes across a large radiation of phyla.</title>
        <authorList>
            <person name="Brown C.T."/>
            <person name="Hug L.A."/>
            <person name="Thomas B.C."/>
            <person name="Sharon I."/>
            <person name="Castelle C.J."/>
            <person name="Singh A."/>
            <person name="Wilkins M.J."/>
            <person name="Williams K.H."/>
            <person name="Banfield J.F."/>
        </authorList>
    </citation>
    <scope>NUCLEOTIDE SEQUENCE [LARGE SCALE GENOMIC DNA]</scope>
</reference>
<gene>
    <name evidence="2" type="ORF">UR35_C0001G0179</name>
</gene>
<name>A0A0G0CQH6_9BACT</name>
<dbReference type="Proteomes" id="UP000034778">
    <property type="component" value="Unassembled WGS sequence"/>
</dbReference>
<sequence length="314" mass="36636">MANTITCKNCGAIIDVAEELAHDVRESVSLEERRKAKAEIEKLQTEMRNKFLEDKEKIKEDERLRFQDEHKLKDLENFKKMQDVLKANEELKRKLEQGSQQTQGESLELTLEQELKKEFPQDTISEVKKGVRGADLLQEVVDKLNRNCGTIIWESKNAKWSDTWISKLKEDQRQSKSDLAVLVTVDLPKDIKTYNFRNGIWICSHKFFVPLAIALRFNLVNIYFEKQNAVNIDSKMKVLYEYLTGNEFKLRVEGIVESFGVLQDDIEKEKRWFAGKWARQEKEIRKVIDHTHGMYGDLQGVTGRALPEIKSLEE</sequence>
<dbReference type="AlphaFoldDB" id="A0A0G0CQH6"/>
<accession>A0A0G0CQH6</accession>
<proteinExistence type="predicted"/>
<feature type="coiled-coil region" evidence="1">
    <location>
        <begin position="26"/>
        <end position="55"/>
    </location>
</feature>
<evidence type="ECO:0000313" key="3">
    <source>
        <dbReference type="Proteomes" id="UP000034778"/>
    </source>
</evidence>
<evidence type="ECO:0008006" key="4">
    <source>
        <dbReference type="Google" id="ProtNLM"/>
    </source>
</evidence>
<comment type="caution">
    <text evidence="2">The sequence shown here is derived from an EMBL/GenBank/DDBJ whole genome shotgun (WGS) entry which is preliminary data.</text>
</comment>
<organism evidence="2 3">
    <name type="scientific">Candidatus Woesebacteria bacterium GW2011_GWB1_33_22</name>
    <dbReference type="NCBI Taxonomy" id="1618566"/>
    <lineage>
        <taxon>Bacteria</taxon>
        <taxon>Candidatus Woeseibacteriota</taxon>
    </lineage>
</organism>
<evidence type="ECO:0000256" key="1">
    <source>
        <dbReference type="SAM" id="Coils"/>
    </source>
</evidence>
<dbReference type="InterPro" id="IPR019219">
    <property type="entry name" value="DUF2130"/>
</dbReference>
<evidence type="ECO:0000313" key="2">
    <source>
        <dbReference type="EMBL" id="KKP45582.1"/>
    </source>
</evidence>
<dbReference type="Pfam" id="PF09903">
    <property type="entry name" value="DUF2130"/>
    <property type="match status" value="1"/>
</dbReference>